<evidence type="ECO:0000313" key="3">
    <source>
        <dbReference type="Proteomes" id="UP000324222"/>
    </source>
</evidence>
<sequence>MLRTGARGAEGRRVERRGRVEDKGGSSSLHANGCEEDDDSELIYNNNNGDEDKEEEKEKEEAENEEVDKEEQGQD</sequence>
<comment type="caution">
    <text evidence="2">The sequence shown here is derived from an EMBL/GenBank/DDBJ whole genome shotgun (WGS) entry which is preliminary data.</text>
</comment>
<feature type="compositionally biased region" description="Basic and acidic residues" evidence="1">
    <location>
        <begin position="9"/>
        <end position="24"/>
    </location>
</feature>
<organism evidence="2 3">
    <name type="scientific">Portunus trituberculatus</name>
    <name type="common">Swimming crab</name>
    <name type="synonym">Neptunus trituberculatus</name>
    <dbReference type="NCBI Taxonomy" id="210409"/>
    <lineage>
        <taxon>Eukaryota</taxon>
        <taxon>Metazoa</taxon>
        <taxon>Ecdysozoa</taxon>
        <taxon>Arthropoda</taxon>
        <taxon>Crustacea</taxon>
        <taxon>Multicrustacea</taxon>
        <taxon>Malacostraca</taxon>
        <taxon>Eumalacostraca</taxon>
        <taxon>Eucarida</taxon>
        <taxon>Decapoda</taxon>
        <taxon>Pleocyemata</taxon>
        <taxon>Brachyura</taxon>
        <taxon>Eubrachyura</taxon>
        <taxon>Portunoidea</taxon>
        <taxon>Portunidae</taxon>
        <taxon>Portuninae</taxon>
        <taxon>Portunus</taxon>
    </lineage>
</organism>
<keyword evidence="3" id="KW-1185">Reference proteome</keyword>
<name>A0A5B7DN62_PORTR</name>
<dbReference type="Proteomes" id="UP000324222">
    <property type="component" value="Unassembled WGS sequence"/>
</dbReference>
<evidence type="ECO:0000256" key="1">
    <source>
        <dbReference type="SAM" id="MobiDB-lite"/>
    </source>
</evidence>
<feature type="compositionally biased region" description="Acidic residues" evidence="1">
    <location>
        <begin position="49"/>
        <end position="69"/>
    </location>
</feature>
<proteinExistence type="predicted"/>
<reference evidence="2 3" key="1">
    <citation type="submission" date="2019-05" db="EMBL/GenBank/DDBJ databases">
        <title>Another draft genome of Portunus trituberculatus and its Hox gene families provides insights of decapod evolution.</title>
        <authorList>
            <person name="Jeong J.-H."/>
            <person name="Song I."/>
            <person name="Kim S."/>
            <person name="Choi T."/>
            <person name="Kim D."/>
            <person name="Ryu S."/>
            <person name="Kim W."/>
        </authorList>
    </citation>
    <scope>NUCLEOTIDE SEQUENCE [LARGE SCALE GENOMIC DNA]</scope>
    <source>
        <tissue evidence="2">Muscle</tissue>
    </source>
</reference>
<evidence type="ECO:0000313" key="2">
    <source>
        <dbReference type="EMBL" id="MPC22464.1"/>
    </source>
</evidence>
<protein>
    <submittedName>
        <fullName evidence="2">Uncharacterized protein</fullName>
    </submittedName>
</protein>
<dbReference type="EMBL" id="VSRR010001091">
    <property type="protein sequence ID" value="MPC22464.1"/>
    <property type="molecule type" value="Genomic_DNA"/>
</dbReference>
<accession>A0A5B7DN62</accession>
<dbReference type="AlphaFoldDB" id="A0A5B7DN62"/>
<gene>
    <name evidence="2" type="ORF">E2C01_015479</name>
</gene>
<feature type="region of interest" description="Disordered" evidence="1">
    <location>
        <begin position="1"/>
        <end position="75"/>
    </location>
</feature>